<dbReference type="Gene3D" id="4.10.430.30">
    <property type="match status" value="1"/>
</dbReference>
<keyword evidence="3" id="KW-0963">Cytoplasm</keyword>
<dbReference type="PANTHER" id="PTHR38097:SF2">
    <property type="entry name" value="DNA-BINDING PROTEIN STPA"/>
    <property type="match status" value="1"/>
</dbReference>
<name>A0A118GFN7_BURVI</name>
<dbReference type="GO" id="GO:0009295">
    <property type="term" value="C:nucleoid"/>
    <property type="evidence" value="ECO:0007669"/>
    <property type="project" value="UniProtKB-SubCell"/>
</dbReference>
<dbReference type="PANTHER" id="PTHR38097">
    <property type="match status" value="1"/>
</dbReference>
<dbReference type="AlphaFoldDB" id="A0A118GFN7"/>
<dbReference type="Proteomes" id="UP000237632">
    <property type="component" value="Unassembled WGS sequence"/>
</dbReference>
<reference evidence="5 6" key="1">
    <citation type="submission" date="2018-03" db="EMBL/GenBank/DDBJ databases">
        <authorList>
            <person name="Nguyen K."/>
            <person name="Fouts D."/>
            <person name="Sutton G."/>
        </authorList>
    </citation>
    <scope>NUCLEOTIDE SEQUENCE [LARGE SCALE GENOMIC DNA]</scope>
    <source>
        <strain evidence="5 6">AU3578</strain>
    </source>
</reference>
<evidence type="ECO:0000313" key="6">
    <source>
        <dbReference type="Proteomes" id="UP000237632"/>
    </source>
</evidence>
<organism evidence="5 6">
    <name type="scientific">Burkholderia vietnamiensis</name>
    <dbReference type="NCBI Taxonomy" id="60552"/>
    <lineage>
        <taxon>Bacteria</taxon>
        <taxon>Pseudomonadati</taxon>
        <taxon>Pseudomonadota</taxon>
        <taxon>Betaproteobacteria</taxon>
        <taxon>Burkholderiales</taxon>
        <taxon>Burkholderiaceae</taxon>
        <taxon>Burkholderia</taxon>
        <taxon>Burkholderia cepacia complex</taxon>
    </lineage>
</organism>
<evidence type="ECO:0000256" key="3">
    <source>
        <dbReference type="ARBA" id="ARBA00022490"/>
    </source>
</evidence>
<evidence type="ECO:0000313" key="5">
    <source>
        <dbReference type="EMBL" id="PRH43593.1"/>
    </source>
</evidence>
<evidence type="ECO:0000256" key="1">
    <source>
        <dbReference type="ARBA" id="ARBA00004453"/>
    </source>
</evidence>
<comment type="caution">
    <text evidence="5">The sequence shown here is derived from an EMBL/GenBank/DDBJ whole genome shotgun (WGS) entry which is preliminary data.</text>
</comment>
<dbReference type="Pfam" id="PF00816">
    <property type="entry name" value="Histone_HNS"/>
    <property type="match status" value="1"/>
</dbReference>
<proteinExistence type="inferred from homology"/>
<evidence type="ECO:0000256" key="4">
    <source>
        <dbReference type="ARBA" id="ARBA00023125"/>
    </source>
</evidence>
<comment type="subcellular location">
    <subcellularLocation>
        <location evidence="1">Cytoplasm</location>
        <location evidence="1">Nucleoid</location>
    </subcellularLocation>
</comment>
<dbReference type="InterPro" id="IPR027444">
    <property type="entry name" value="H-NS_C_dom"/>
</dbReference>
<sequence length="102" mass="11649">MSGYLELKAQADELMLRAEEARQAELETVLQEVRARVAEYGLTARQIFGRTGRVARASTRTPTGAPKYRDPSTGRTWTGRGREPAWIKGKRRERFLIERQEG</sequence>
<dbReference type="SUPFAM" id="SSF81273">
    <property type="entry name" value="H-NS histone-like proteins"/>
    <property type="match status" value="1"/>
</dbReference>
<dbReference type="EMBL" id="PVHK01000028">
    <property type="protein sequence ID" value="PRH43593.1"/>
    <property type="molecule type" value="Genomic_DNA"/>
</dbReference>
<dbReference type="SMART" id="SM00528">
    <property type="entry name" value="HNS"/>
    <property type="match status" value="1"/>
</dbReference>
<comment type="similarity">
    <text evidence="2">Belongs to the histone-like protein H-NS family.</text>
</comment>
<keyword evidence="4" id="KW-0238">DNA-binding</keyword>
<protein>
    <submittedName>
        <fullName evidence="5">H-NS histone family protein</fullName>
    </submittedName>
</protein>
<accession>A0A118GFN7</accession>
<gene>
    <name evidence="5" type="ORF">C6T65_04230</name>
</gene>
<dbReference type="GO" id="GO:0003677">
    <property type="term" value="F:DNA binding"/>
    <property type="evidence" value="ECO:0007669"/>
    <property type="project" value="UniProtKB-KW"/>
</dbReference>
<dbReference type="RefSeq" id="WP_034193664.1">
    <property type="nucleotide sequence ID" value="NZ_CADFEA010000003.1"/>
</dbReference>
<evidence type="ECO:0000256" key="2">
    <source>
        <dbReference type="ARBA" id="ARBA00010610"/>
    </source>
</evidence>